<dbReference type="InterPro" id="IPR013378">
    <property type="entry name" value="InlB-like_B-rpt"/>
</dbReference>
<dbReference type="AlphaFoldDB" id="A0A844DPX1"/>
<dbReference type="EMBL" id="WKQN01000007">
    <property type="protein sequence ID" value="MSC63446.1"/>
    <property type="molecule type" value="Genomic_DNA"/>
</dbReference>
<dbReference type="Pfam" id="PF18998">
    <property type="entry name" value="Flg_new_2"/>
    <property type="match status" value="2"/>
</dbReference>
<dbReference type="Pfam" id="PF09479">
    <property type="entry name" value="Flg_new"/>
    <property type="match status" value="1"/>
</dbReference>
<dbReference type="PANTHER" id="PTHR45661:SF3">
    <property type="entry name" value="IG-LIKE DOMAIN-CONTAINING PROTEIN"/>
    <property type="match status" value="1"/>
</dbReference>
<keyword evidence="2" id="KW-0812">Transmembrane</keyword>
<organism evidence="4 5">
    <name type="scientific">Faecalibacterium prausnitzii</name>
    <dbReference type="NCBI Taxonomy" id="853"/>
    <lineage>
        <taxon>Bacteria</taxon>
        <taxon>Bacillati</taxon>
        <taxon>Bacillota</taxon>
        <taxon>Clostridia</taxon>
        <taxon>Eubacteriales</taxon>
        <taxon>Oscillospiraceae</taxon>
        <taxon>Faecalibacterium</taxon>
    </lineage>
</organism>
<keyword evidence="2" id="KW-0472">Membrane</keyword>
<gene>
    <name evidence="4" type="ORF">GKD95_08915</name>
</gene>
<dbReference type="Proteomes" id="UP000461506">
    <property type="component" value="Unassembled WGS sequence"/>
</dbReference>
<feature type="transmembrane region" description="Helical" evidence="2">
    <location>
        <begin position="6"/>
        <end position="25"/>
    </location>
</feature>
<proteinExistence type="predicted"/>
<dbReference type="InterPro" id="IPR044060">
    <property type="entry name" value="Bacterial_rp_domain"/>
</dbReference>
<dbReference type="Gene3D" id="2.60.40.4270">
    <property type="entry name" value="Listeria-Bacteroides repeat domain"/>
    <property type="match status" value="2"/>
</dbReference>
<feature type="transmembrane region" description="Helical" evidence="2">
    <location>
        <begin position="37"/>
        <end position="61"/>
    </location>
</feature>
<dbReference type="Gene3D" id="3.40.50.12480">
    <property type="match status" value="1"/>
</dbReference>
<dbReference type="GO" id="GO:0030313">
    <property type="term" value="C:cell envelope"/>
    <property type="evidence" value="ECO:0007669"/>
    <property type="project" value="UniProtKB-SubCell"/>
</dbReference>
<keyword evidence="2" id="KW-1133">Transmembrane helix</keyword>
<dbReference type="InterPro" id="IPR032675">
    <property type="entry name" value="LRR_dom_sf"/>
</dbReference>
<feature type="domain" description="Bacterial repeat" evidence="3">
    <location>
        <begin position="577"/>
        <end position="630"/>
    </location>
</feature>
<reference evidence="4 5" key="1">
    <citation type="journal article" date="2019" name="Nat. Med.">
        <title>A library of human gut bacterial isolates paired with longitudinal multiomics data enables mechanistic microbiome research.</title>
        <authorList>
            <person name="Poyet M."/>
            <person name="Groussin M."/>
            <person name="Gibbons S.M."/>
            <person name="Avila-Pacheco J."/>
            <person name="Jiang X."/>
            <person name="Kearney S.M."/>
            <person name="Perrotta A.R."/>
            <person name="Berdy B."/>
            <person name="Zhao S."/>
            <person name="Lieberman T.D."/>
            <person name="Swanson P.K."/>
            <person name="Smith M."/>
            <person name="Roesemann S."/>
            <person name="Alexander J.E."/>
            <person name="Rich S.A."/>
            <person name="Livny J."/>
            <person name="Vlamakis H."/>
            <person name="Clish C."/>
            <person name="Bullock K."/>
            <person name="Deik A."/>
            <person name="Scott J."/>
            <person name="Pierce K.A."/>
            <person name="Xavier R.J."/>
            <person name="Alm E.J."/>
        </authorList>
    </citation>
    <scope>NUCLEOTIDE SEQUENCE [LARGE SCALE GENOMIC DNA]</scope>
    <source>
        <strain evidence="4 5">BIOML-A1</strain>
    </source>
</reference>
<dbReference type="SUPFAM" id="SSF52058">
    <property type="entry name" value="L domain-like"/>
    <property type="match status" value="1"/>
</dbReference>
<accession>A0A844DPX1</accession>
<evidence type="ECO:0000256" key="2">
    <source>
        <dbReference type="SAM" id="Phobius"/>
    </source>
</evidence>
<dbReference type="InterPro" id="IPR042229">
    <property type="entry name" value="Listeria/Bacterioides_rpt_sf"/>
</dbReference>
<dbReference type="PANTHER" id="PTHR45661">
    <property type="entry name" value="SURFACE ANTIGEN"/>
    <property type="match status" value="1"/>
</dbReference>
<dbReference type="Pfam" id="PF13306">
    <property type="entry name" value="LRR_5"/>
    <property type="match status" value="1"/>
</dbReference>
<comment type="subcellular location">
    <subcellularLocation>
        <location evidence="1">Cell envelope</location>
    </subcellularLocation>
</comment>
<dbReference type="InterPro" id="IPR053139">
    <property type="entry name" value="Surface_bspA-like"/>
</dbReference>
<evidence type="ECO:0000256" key="1">
    <source>
        <dbReference type="ARBA" id="ARBA00004196"/>
    </source>
</evidence>
<protein>
    <submittedName>
        <fullName evidence="4">Leucine-rich repeat protein</fullName>
    </submittedName>
</protein>
<evidence type="ECO:0000313" key="5">
    <source>
        <dbReference type="Proteomes" id="UP000461506"/>
    </source>
</evidence>
<dbReference type="Gene3D" id="3.80.10.10">
    <property type="entry name" value="Ribonuclease Inhibitor"/>
    <property type="match status" value="1"/>
</dbReference>
<comment type="caution">
    <text evidence="4">The sequence shown here is derived from an EMBL/GenBank/DDBJ whole genome shotgun (WGS) entry which is preliminary data.</text>
</comment>
<dbReference type="NCBIfam" id="TIGR02543">
    <property type="entry name" value="List_Bact_rpt"/>
    <property type="match status" value="1"/>
</dbReference>
<feature type="domain" description="Bacterial repeat" evidence="3">
    <location>
        <begin position="376"/>
        <end position="451"/>
    </location>
</feature>
<name>A0A844DPX1_9FIRM</name>
<evidence type="ECO:0000259" key="3">
    <source>
        <dbReference type="Pfam" id="PF18998"/>
    </source>
</evidence>
<sequence length="760" mass="82652">MHGILQIGIITFFCHSLYVVFLRHQSMKAGKSMKKRFVSLLVALSITLTFLPIGAVAAAPIKIGNLKYTVNADGKSVTVSGTSRNPKQLTIESSISDGNGNSYTVTKIGMGAFNSTLEEVTLPPTLDEIEDSAFFKCSSLTEITIPEGVTKIGTNAFYGCSQLTSITIPSTIKNMDTAFPSNPKLSQVTLTNGIYRISSSAFKDCTGLTEIKIPTSVYEICSDAFNGCTGLTSVTLEKGINIINRNAFKDCTKLNDVKYNGHKTDWENVRVNIAGNDTLTSRVQYLCDINFDLNGGTINGSSTMATQTVYSNEKLGTAKCYPNDQPFVVPTDPVREGYTFLGWYTQAEGGTKYTFTEAVSSNITLYAHWNAHSHTVTLENDENKETNSYDYGSSVSVPTPTKKTGYNFNHWEVTVPDGETAPSLNGPDENGNYSFSMPDYDITLTAKWTQKDVIDPDVDLKFDAATGEVTSNNAKVNADDIINRKFYDDKGNEVPGEKLNDRGLPTEPGDYIVKVDVKETENTAPANQITGNQIKWSYKVPQKEEKVTYTLSLLGGIAKVNGKDTTINDNGNITIEKGATVEVTFDKSILSDAQTFDQWTIKPASVLNAVDPKAETITFTMPGENVIIEAMTKDASIEEEPNILGTTLIIGTAAAGTAVLAYQTYQLGTEFYLICALPTGTAIPTNRGELAELVWNNAGKPEPAAVLNANATETDKAITWAVENDLLKAAKNNGETYEATDPVSRTEVIKAWNQVQAFKK</sequence>
<dbReference type="InterPro" id="IPR026906">
    <property type="entry name" value="LRR_5"/>
</dbReference>
<evidence type="ECO:0000313" key="4">
    <source>
        <dbReference type="EMBL" id="MSC63446.1"/>
    </source>
</evidence>